<gene>
    <name evidence="1" type="ORF">Q8A57_03015</name>
</gene>
<protein>
    <submittedName>
        <fullName evidence="1">Uncharacterized protein</fullName>
    </submittedName>
</protein>
<sequence>MSWIFLLLAVVTVAGQLFIPRAYAAPAYVTGSSDPDAELSLWGIENGCLNSALVHHFYVLNAHAAMIELIGGKRVLMRFRGDCQGIEQYGFVHTAQNNRVCPSTNAIRVLHTGARCEVESLEPYHDNRQ</sequence>
<evidence type="ECO:0000313" key="1">
    <source>
        <dbReference type="EMBL" id="MDP1519929.1"/>
    </source>
</evidence>
<comment type="caution">
    <text evidence="1">The sequence shown here is derived from an EMBL/GenBank/DDBJ whole genome shotgun (WGS) entry which is preliminary data.</text>
</comment>
<keyword evidence="2" id="KW-1185">Reference proteome</keyword>
<dbReference type="EMBL" id="JAUUUU010000001">
    <property type="protein sequence ID" value="MDP1519929.1"/>
    <property type="molecule type" value="Genomic_DNA"/>
</dbReference>
<accession>A0AAW8B0T4</accession>
<dbReference type="AlphaFoldDB" id="A0AAW8B0T4"/>
<dbReference type="Proteomes" id="UP001178354">
    <property type="component" value="Unassembled WGS sequence"/>
</dbReference>
<reference evidence="1" key="1">
    <citation type="journal article" date="2010" name="Int. J. Syst. Evol. Microbiol.">
        <title>Porticoccus litoralis gen. nov., sp. nov., a gammaproteobacterium isolated from the Yellow Sea.</title>
        <authorList>
            <person name="Oh H.M."/>
            <person name="Kim H."/>
            <person name="Kim K.M."/>
            <person name="Min G.S."/>
            <person name="Cho J.C."/>
        </authorList>
    </citation>
    <scope>NUCLEOTIDE SEQUENCE</scope>
    <source>
        <strain evidence="1">DSM 25064</strain>
    </source>
</reference>
<evidence type="ECO:0000313" key="2">
    <source>
        <dbReference type="Proteomes" id="UP001178354"/>
    </source>
</evidence>
<reference evidence="1" key="2">
    <citation type="submission" date="2023-08" db="EMBL/GenBank/DDBJ databases">
        <authorList>
            <person name="Luo J."/>
        </authorList>
    </citation>
    <scope>NUCLEOTIDE SEQUENCE</scope>
    <source>
        <strain evidence="1">DSM 25064</strain>
    </source>
</reference>
<name>A0AAW8B0T4_9GAMM</name>
<proteinExistence type="predicted"/>
<organism evidence="1 2">
    <name type="scientific">Porticoccus litoralis</name>
    <dbReference type="NCBI Taxonomy" id="434086"/>
    <lineage>
        <taxon>Bacteria</taxon>
        <taxon>Pseudomonadati</taxon>
        <taxon>Pseudomonadota</taxon>
        <taxon>Gammaproteobacteria</taxon>
        <taxon>Cellvibrionales</taxon>
        <taxon>Porticoccaceae</taxon>
        <taxon>Porticoccus</taxon>
    </lineage>
</organism>
<dbReference type="RefSeq" id="WP_305169442.1">
    <property type="nucleotide sequence ID" value="NZ_JAUUUU010000001.1"/>
</dbReference>